<feature type="compositionally biased region" description="Polar residues" evidence="1">
    <location>
        <begin position="90"/>
        <end position="99"/>
    </location>
</feature>
<proteinExistence type="predicted"/>
<dbReference type="EMBL" id="FR824091">
    <property type="protein sequence ID" value="CCA18156.1"/>
    <property type="molecule type" value="Genomic_DNA"/>
</dbReference>
<accession>F0WAI5</accession>
<evidence type="ECO:0000313" key="2">
    <source>
        <dbReference type="EMBL" id="CCA18156.1"/>
    </source>
</evidence>
<gene>
    <name evidence="2" type="primary">AlNc14C46G3710</name>
    <name evidence="2" type="ORF">ALNC14_042990</name>
</gene>
<name>F0WAI5_9STRA</name>
<organism evidence="2">
    <name type="scientific">Albugo laibachii Nc14</name>
    <dbReference type="NCBI Taxonomy" id="890382"/>
    <lineage>
        <taxon>Eukaryota</taxon>
        <taxon>Sar</taxon>
        <taxon>Stramenopiles</taxon>
        <taxon>Oomycota</taxon>
        <taxon>Peronosporomycetes</taxon>
        <taxon>Albuginales</taxon>
        <taxon>Albuginaceae</taxon>
        <taxon>Albugo</taxon>
    </lineage>
</organism>
<sequence length="924" mass="104678">MQDFHFSSACPWPQLRSKCVLERLQSNLKPHAHLSEILIEKCIVIAGHIALILKKNAKKAPNARSFMEVKADRNAPIRVLFVLDAVPPSHSATPSNPRSTTKRIPGPQADSNANADASEVEEIRIIEGLFQVSKPNKDGATIVKPPFLAARFDFRMIDIQFVKVCSALESRQSESFSKQSYTSFRSILRCVAAREDGVAYVWEWKADLFQWKYLNRFCYLNNPNLSWTKPVLSFGAFGISQKRCESYESNTKGGRDMMEMAWWSTESNKDPELWFRKIIFEQDVSTFRTGMILGNALSGSAQTILAMITSHLGIWIVSKRNQSVRILLRSSQTFGDAYIDVECDENPKWSGCCLHFTGQLLVLLSRLIESKGKHSIYRIHQKDDCSSLEKHFVCEMDDDECFEGKSVQLACHRQLFLILKDRECHIFSLITGVRLQSLQLPATQIDSHFAFWSTSGISSAIGIWNNCGVWWLRLPDAKKLLTMLKAKKPQQRISFILSHGANLKMEFIDAALDVLRSDPSALEHSCKISPSELLKYIGNPALLLASVRCRGSHNVVDQVSALVTFIFQTIKSITKKTQITNLQTSDPSMLFHLTPSNIENLPHLCSWVFIVKRRAQLWSLEDEKTTIDSDCLKQKVDEQAASVKNTMRSSFALNAQSMLEVAKFCLSIDKVVRDDFPASDLISSRTSESETTSSLRRLSLSKNLAFELFCRVYLHQNPMEIAQYLRMILSTRCSRPINARAEAERVLLILPPKKRYIDNLQAARRLSIRHKESVSSTENTMALRHAEECVHAYSDLLVQSGNAVEACQLLLDCDLHETCLKVFLRLRRHAVEDISPALQYIYFDLLRHCVQHRGGKELSNLLSIKPKSTSVTRVLHTLLSSLPPDTSRNRTKPQISLESIRPILRQLLVDSMPSKAKNSLRTSS</sequence>
<dbReference type="AlphaFoldDB" id="F0WAI5"/>
<reference evidence="2" key="2">
    <citation type="submission" date="2011-02" db="EMBL/GenBank/DDBJ databases">
        <authorList>
            <person name="MacLean D."/>
        </authorList>
    </citation>
    <scope>NUCLEOTIDE SEQUENCE</scope>
</reference>
<evidence type="ECO:0000256" key="1">
    <source>
        <dbReference type="SAM" id="MobiDB-lite"/>
    </source>
</evidence>
<dbReference type="HOGENOM" id="CLU_007142_0_0_1"/>
<protein>
    <submittedName>
        <fullName evidence="2">Uncharacterized protein AlNc14C46G3710</fullName>
    </submittedName>
</protein>
<reference evidence="2" key="1">
    <citation type="journal article" date="2011" name="PLoS Biol.">
        <title>Gene gain and loss during evolution of obligate parasitism in the white rust pathogen of Arabidopsis thaliana.</title>
        <authorList>
            <person name="Kemen E."/>
            <person name="Gardiner A."/>
            <person name="Schultz-Larsen T."/>
            <person name="Kemen A.C."/>
            <person name="Balmuth A.L."/>
            <person name="Robert-Seilaniantz A."/>
            <person name="Bailey K."/>
            <person name="Holub E."/>
            <person name="Studholme D.J."/>
            <person name="Maclean D."/>
            <person name="Jones J.D."/>
        </authorList>
    </citation>
    <scope>NUCLEOTIDE SEQUENCE</scope>
</reference>
<feature type="region of interest" description="Disordered" evidence="1">
    <location>
        <begin position="88"/>
        <end position="115"/>
    </location>
</feature>